<dbReference type="GO" id="GO:0002949">
    <property type="term" value="P:tRNA threonylcarbamoyladenosine modification"/>
    <property type="evidence" value="ECO:0007669"/>
    <property type="project" value="InterPro"/>
</dbReference>
<dbReference type="NCBIfam" id="TIGR03725">
    <property type="entry name" value="T6A_YeaZ"/>
    <property type="match status" value="1"/>
</dbReference>
<dbReference type="Gene3D" id="3.30.420.40">
    <property type="match status" value="2"/>
</dbReference>
<evidence type="ECO:0000259" key="1">
    <source>
        <dbReference type="Pfam" id="PF00814"/>
    </source>
</evidence>
<dbReference type="SUPFAM" id="SSF53067">
    <property type="entry name" value="Actin-like ATPase domain"/>
    <property type="match status" value="1"/>
</dbReference>
<name>A0A6J6HW95_9ZZZZ</name>
<protein>
    <submittedName>
        <fullName evidence="2">Unannotated protein</fullName>
    </submittedName>
</protein>
<organism evidence="2">
    <name type="scientific">freshwater metagenome</name>
    <dbReference type="NCBI Taxonomy" id="449393"/>
    <lineage>
        <taxon>unclassified sequences</taxon>
        <taxon>metagenomes</taxon>
        <taxon>ecological metagenomes</taxon>
    </lineage>
</organism>
<sequence>MNAFLAIDTTTGTSVAVVAGDRVLAEINVDDRMGHSENIGSALVEVLKRADVRASDLTAVVAGRGPAPFTGLRVGIAAAVAFAEGIGRPLFGVVSHDAMALAAFDAGLQASAEHPLLITTDARRSEVYFTIYSGLDAHGIPTRMTEPAVAKPAALEALLQEQGITAQTTEVTMSAAALGRVAQSQLLVGLVSDDVTALYLRAPDAVEPKARGRIGKAVS</sequence>
<evidence type="ECO:0000313" key="2">
    <source>
        <dbReference type="EMBL" id="CAB4618222.1"/>
    </source>
</evidence>
<accession>A0A6J6HW95</accession>
<dbReference type="Pfam" id="PF00814">
    <property type="entry name" value="TsaD"/>
    <property type="match status" value="1"/>
</dbReference>
<dbReference type="AlphaFoldDB" id="A0A6J6HW95"/>
<reference evidence="2" key="1">
    <citation type="submission" date="2020-05" db="EMBL/GenBank/DDBJ databases">
        <authorList>
            <person name="Chiriac C."/>
            <person name="Salcher M."/>
            <person name="Ghai R."/>
            <person name="Kavagutti S V."/>
        </authorList>
    </citation>
    <scope>NUCLEOTIDE SEQUENCE</scope>
</reference>
<dbReference type="InterPro" id="IPR000905">
    <property type="entry name" value="Gcp-like_dom"/>
</dbReference>
<feature type="domain" description="Gcp-like" evidence="1">
    <location>
        <begin position="35"/>
        <end position="167"/>
    </location>
</feature>
<dbReference type="InterPro" id="IPR043129">
    <property type="entry name" value="ATPase_NBD"/>
</dbReference>
<proteinExistence type="predicted"/>
<gene>
    <name evidence="2" type="ORF">UFOPK1855_00831</name>
</gene>
<dbReference type="InterPro" id="IPR022496">
    <property type="entry name" value="T6A_TsaB"/>
</dbReference>
<dbReference type="EMBL" id="CAEZUW010000142">
    <property type="protein sequence ID" value="CAB4618222.1"/>
    <property type="molecule type" value="Genomic_DNA"/>
</dbReference>